<keyword evidence="2" id="KW-1185">Reference proteome</keyword>
<gene>
    <name evidence="1" type="ORF">C7402_105155</name>
</gene>
<evidence type="ECO:0000313" key="1">
    <source>
        <dbReference type="EMBL" id="PVX84314.1"/>
    </source>
</evidence>
<reference evidence="1 2" key="1">
    <citation type="submission" date="2018-05" db="EMBL/GenBank/DDBJ databases">
        <title>Genomic Encyclopedia of Type Strains, Phase IV (KMG-V): Genome sequencing to study the core and pangenomes of soil and plant-associated prokaryotes.</title>
        <authorList>
            <person name="Whitman W."/>
        </authorList>
    </citation>
    <scope>NUCLEOTIDE SEQUENCE [LARGE SCALE GENOMIC DNA]</scope>
    <source>
        <strain evidence="1 2">SCZa-39</strain>
    </source>
</reference>
<dbReference type="RefSeq" id="WP_116610878.1">
    <property type="nucleotide sequence ID" value="NZ_QEOB01000005.1"/>
</dbReference>
<sequence>MTASNDLWRQVASIRNAANISAVDRELLRPVFASFDNGEVRAVPERVQARIRFYAAQQPAK</sequence>
<dbReference type="Proteomes" id="UP000245712">
    <property type="component" value="Unassembled WGS sequence"/>
</dbReference>
<dbReference type="EMBL" id="QEOB01000005">
    <property type="protein sequence ID" value="PVX84314.1"/>
    <property type="molecule type" value="Genomic_DNA"/>
</dbReference>
<evidence type="ECO:0000313" key="2">
    <source>
        <dbReference type="Proteomes" id="UP000245712"/>
    </source>
</evidence>
<accession>A0ABX5KT91</accession>
<organism evidence="1 2">
    <name type="scientific">Paraburkholderia unamae</name>
    <dbReference type="NCBI Taxonomy" id="219649"/>
    <lineage>
        <taxon>Bacteria</taxon>
        <taxon>Pseudomonadati</taxon>
        <taxon>Pseudomonadota</taxon>
        <taxon>Betaproteobacteria</taxon>
        <taxon>Burkholderiales</taxon>
        <taxon>Burkholderiaceae</taxon>
        <taxon>Paraburkholderia</taxon>
    </lineage>
</organism>
<protein>
    <submittedName>
        <fullName evidence="1">Uncharacterized protein</fullName>
    </submittedName>
</protein>
<proteinExistence type="predicted"/>
<name>A0ABX5KT91_9BURK</name>
<comment type="caution">
    <text evidence="1">The sequence shown here is derived from an EMBL/GenBank/DDBJ whole genome shotgun (WGS) entry which is preliminary data.</text>
</comment>